<name>A0A3Q0RV06_AMPCI</name>
<dbReference type="GO" id="GO:0035804">
    <property type="term" value="F:structural constituent of egg coat"/>
    <property type="evidence" value="ECO:0007669"/>
    <property type="project" value="UniProtKB-UniRule"/>
</dbReference>
<keyword evidence="11" id="KW-0472">Membrane</keyword>
<dbReference type="SMART" id="SM00241">
    <property type="entry name" value="ZP"/>
    <property type="match status" value="1"/>
</dbReference>
<evidence type="ECO:0000256" key="9">
    <source>
        <dbReference type="ARBA" id="ARBA00022729"/>
    </source>
</evidence>
<dbReference type="InterPro" id="IPR042235">
    <property type="entry name" value="ZP-C_dom"/>
</dbReference>
<evidence type="ECO:0000256" key="1">
    <source>
        <dbReference type="ARBA" id="ARBA00004498"/>
    </source>
</evidence>
<comment type="function">
    <text evidence="14">Component of the zona pellucida, an extracellular matrix surrounding oocytes which mediates sperm binding, induction of the acrosome reaction and prevents post-fertilization polyspermy. The zona pellucida is composed of 3 to 4 glycoproteins, ZP1, ZP2, ZP3, and ZP4. ZP3 is essential for sperm binding and zona matrix formation.</text>
</comment>
<keyword evidence="9 14" id="KW-0732">Signal</keyword>
<dbReference type="FunFam" id="2.60.40.3210:FF:000001">
    <property type="entry name" value="Zona pellucida sperm-binding protein 3"/>
    <property type="match status" value="1"/>
</dbReference>
<proteinExistence type="inferred from homology"/>
<keyword evidence="13" id="KW-0325">Glycoprotein</keyword>
<dbReference type="AlphaFoldDB" id="A0A3Q0RV06"/>
<protein>
    <recommendedName>
        <fullName evidence="3 14">Zona pellucida sperm-binding protein 3</fullName>
    </recommendedName>
</protein>
<dbReference type="PANTHER" id="PTHR11576">
    <property type="entry name" value="ZONA PELLUCIDA SPERM-BINDING PROTEIN 3"/>
    <property type="match status" value="1"/>
</dbReference>
<dbReference type="FunFam" id="2.60.40.4100:FF:000002">
    <property type="entry name" value="Zona pellucida sperm-binding protein 3"/>
    <property type="match status" value="1"/>
</dbReference>
<evidence type="ECO:0000256" key="15">
    <source>
        <dbReference type="SAM" id="MobiDB-lite"/>
    </source>
</evidence>
<evidence type="ECO:0000256" key="14">
    <source>
        <dbReference type="RuleBase" id="RU367066"/>
    </source>
</evidence>
<evidence type="ECO:0000256" key="2">
    <source>
        <dbReference type="ARBA" id="ARBA00006735"/>
    </source>
</evidence>
<evidence type="ECO:0000256" key="7">
    <source>
        <dbReference type="ARBA" id="ARBA00022685"/>
    </source>
</evidence>
<dbReference type="InterPro" id="IPR055355">
    <property type="entry name" value="ZP-C"/>
</dbReference>
<dbReference type="GO" id="GO:2000344">
    <property type="term" value="P:positive regulation of acrosome reaction"/>
    <property type="evidence" value="ECO:0007669"/>
    <property type="project" value="UniProtKB-UniRule"/>
</dbReference>
<dbReference type="InterPro" id="IPR017977">
    <property type="entry name" value="ZP_dom_CS"/>
</dbReference>
<dbReference type="Pfam" id="PF00100">
    <property type="entry name" value="Zona_pellucida"/>
    <property type="match status" value="1"/>
</dbReference>
<keyword evidence="6 14" id="KW-0272">Extracellular matrix</keyword>
<dbReference type="InterPro" id="IPR055356">
    <property type="entry name" value="ZP-N"/>
</dbReference>
<keyword evidence="18" id="KW-1185">Reference proteome</keyword>
<dbReference type="Ensembl" id="ENSACIT00000014638.1">
    <property type="protein sequence ID" value="ENSACIP00000014257.1"/>
    <property type="gene ID" value="ENSACIG00000011044.1"/>
</dbReference>
<dbReference type="InterPro" id="IPR001507">
    <property type="entry name" value="ZP_dom"/>
</dbReference>
<dbReference type="PANTHER" id="PTHR11576:SF2">
    <property type="entry name" value="ZONA PELLUCIDA SPERM-BINDING PROTEIN 3"/>
    <property type="match status" value="1"/>
</dbReference>
<comment type="domain">
    <text evidence="14">The ZP domain is involved in the polymerization of the ZP proteins to form the zona pellucida.</text>
</comment>
<dbReference type="PROSITE" id="PS00682">
    <property type="entry name" value="ZP_1"/>
    <property type="match status" value="1"/>
</dbReference>
<evidence type="ECO:0000256" key="13">
    <source>
        <dbReference type="ARBA" id="ARBA00023180"/>
    </source>
</evidence>
<dbReference type="PROSITE" id="PS51034">
    <property type="entry name" value="ZP_2"/>
    <property type="match status" value="1"/>
</dbReference>
<dbReference type="GO" id="GO:0035805">
    <property type="term" value="C:egg coat"/>
    <property type="evidence" value="ECO:0007669"/>
    <property type="project" value="UniProtKB-SubCell"/>
</dbReference>
<dbReference type="Gene3D" id="2.60.40.3210">
    <property type="entry name" value="Zona pellucida, ZP-N domain"/>
    <property type="match status" value="1"/>
</dbReference>
<evidence type="ECO:0000313" key="18">
    <source>
        <dbReference type="Proteomes" id="UP000261340"/>
    </source>
</evidence>
<feature type="signal peptide" evidence="14">
    <location>
        <begin position="1"/>
        <end position="21"/>
    </location>
</feature>
<keyword evidence="12 14" id="KW-1015">Disulfide bond</keyword>
<evidence type="ECO:0000256" key="8">
    <source>
        <dbReference type="ARBA" id="ARBA00022692"/>
    </source>
</evidence>
<dbReference type="GO" id="GO:0035803">
    <property type="term" value="P:egg coat formation"/>
    <property type="evidence" value="ECO:0007669"/>
    <property type="project" value="UniProtKB-UniRule"/>
</dbReference>
<dbReference type="Proteomes" id="UP000261340">
    <property type="component" value="Unplaced"/>
</dbReference>
<reference evidence="17" key="1">
    <citation type="submission" date="2025-08" db="UniProtKB">
        <authorList>
            <consortium name="Ensembl"/>
        </authorList>
    </citation>
    <scope>IDENTIFICATION</scope>
</reference>
<evidence type="ECO:0000256" key="12">
    <source>
        <dbReference type="ARBA" id="ARBA00023157"/>
    </source>
</evidence>
<keyword evidence="5 14" id="KW-0964">Secreted</keyword>
<evidence type="ECO:0000313" key="17">
    <source>
        <dbReference type="Ensembl" id="ENSACIP00000014257.1"/>
    </source>
</evidence>
<dbReference type="GeneTree" id="ENSGT01030000234567"/>
<comment type="similarity">
    <text evidence="2 14">Belongs to the ZP domain family. ZPC subfamily.</text>
</comment>
<evidence type="ECO:0000256" key="11">
    <source>
        <dbReference type="ARBA" id="ARBA00023136"/>
    </source>
</evidence>
<dbReference type="GO" id="GO:0007339">
    <property type="term" value="P:binding of sperm to zona pellucida"/>
    <property type="evidence" value="ECO:0007669"/>
    <property type="project" value="UniProtKB-UniRule"/>
</dbReference>
<keyword evidence="10" id="KW-1133">Transmembrane helix</keyword>
<feature type="domain" description="ZP" evidence="16">
    <location>
        <begin position="110"/>
        <end position="376"/>
    </location>
</feature>
<keyword evidence="8" id="KW-0812">Transmembrane</keyword>
<dbReference type="Pfam" id="PF23344">
    <property type="entry name" value="ZP-N"/>
    <property type="match status" value="1"/>
</dbReference>
<sequence length="440" mass="48205">MGSMQLIVFSFVLAYVRLSDAWFHSVGAPTRLGINAQRPAVTEAEPTGRPDGEHSSQSAQQVAKLQSKQNQLAAEPLSWKFPEDPVDLVTKPPFKFELRQPVVADPVAVRCGESKIFVEVSQDLLGLGKLIKPEEITLGGCSATEIDDLSHVLVFESELHGCGSTLVLTESTFIYAFMLVYNPKEFGRNGITRSQSAVIGVECHYQRQHSASSHPEPPAWTFNKDTGKAGAQHYFSLKLMTDDWRFERTSNKYASVDVINMEAAVLLQTQPPLRVLVDSCVATTEPNSASEPREALIKNNGCLGGQHTISRFMPQSQPDKLQLLVAVYISCLLKAISASTPVTIENKACSFYEGIWRAVDGKDQFCTCCESTCGMRKIRDLHANISVGGSQWCQILHPPGTACILLPHEAEHCGATGGTPDQRSKLLINRDSSVALMLED</sequence>
<evidence type="ECO:0000259" key="16">
    <source>
        <dbReference type="PROSITE" id="PS51034"/>
    </source>
</evidence>
<feature type="region of interest" description="Disordered" evidence="15">
    <location>
        <begin position="37"/>
        <end position="65"/>
    </location>
</feature>
<comment type="subcellular location">
    <subcellularLocation>
        <location evidence="1">Secreted</location>
        <location evidence="1">Extracellular space</location>
        <location evidence="1">Extracellular matrix</location>
    </subcellularLocation>
    <subcellularLocation>
        <location evidence="14">Zona pellucida</location>
    </subcellularLocation>
    <subcellularLocation>
        <location evidence="14">Cell membrane</location>
        <topology evidence="14">Single-pass type I membrane protein</topology>
    </subcellularLocation>
</comment>
<organism evidence="17 18">
    <name type="scientific">Amphilophus citrinellus</name>
    <name type="common">Midas cichlid</name>
    <name type="synonym">Cichlasoma citrinellum</name>
    <dbReference type="NCBI Taxonomy" id="61819"/>
    <lineage>
        <taxon>Eukaryota</taxon>
        <taxon>Metazoa</taxon>
        <taxon>Chordata</taxon>
        <taxon>Craniata</taxon>
        <taxon>Vertebrata</taxon>
        <taxon>Euteleostomi</taxon>
        <taxon>Actinopterygii</taxon>
        <taxon>Neopterygii</taxon>
        <taxon>Teleostei</taxon>
        <taxon>Neoteleostei</taxon>
        <taxon>Acanthomorphata</taxon>
        <taxon>Ovalentaria</taxon>
        <taxon>Cichlomorphae</taxon>
        <taxon>Cichliformes</taxon>
        <taxon>Cichlidae</taxon>
        <taxon>New World cichlids</taxon>
        <taxon>Cichlasomatinae</taxon>
        <taxon>Heroini</taxon>
        <taxon>Amphilophus</taxon>
    </lineage>
</organism>
<keyword evidence="4 14" id="KW-1003">Cell membrane</keyword>
<dbReference type="GO" id="GO:0032190">
    <property type="term" value="F:acrosin binding"/>
    <property type="evidence" value="ECO:0007669"/>
    <property type="project" value="TreeGrafter"/>
</dbReference>
<keyword evidence="7 14" id="KW-0165">Cleavage on pair of basic residues</keyword>
<feature type="compositionally biased region" description="Polar residues" evidence="15">
    <location>
        <begin position="55"/>
        <end position="65"/>
    </location>
</feature>
<accession>A0A3Q0RV06</accession>
<evidence type="ECO:0000256" key="5">
    <source>
        <dbReference type="ARBA" id="ARBA00022525"/>
    </source>
</evidence>
<evidence type="ECO:0000256" key="3">
    <source>
        <dbReference type="ARBA" id="ARBA00017980"/>
    </source>
</evidence>
<comment type="PTM">
    <text evidence="14">Proteolytically cleaved before the transmembrane segment to yield the secreted ectodomain incorporated in the zona pellucida.</text>
</comment>
<dbReference type="Gene3D" id="2.60.40.4100">
    <property type="entry name" value="Zona pellucida, ZP-C domain"/>
    <property type="match status" value="1"/>
</dbReference>
<reference evidence="17" key="2">
    <citation type="submission" date="2025-09" db="UniProtKB">
        <authorList>
            <consortium name="Ensembl"/>
        </authorList>
    </citation>
    <scope>IDENTIFICATION</scope>
</reference>
<evidence type="ECO:0000256" key="4">
    <source>
        <dbReference type="ARBA" id="ARBA00022475"/>
    </source>
</evidence>
<dbReference type="GO" id="GO:0005886">
    <property type="term" value="C:plasma membrane"/>
    <property type="evidence" value="ECO:0007669"/>
    <property type="project" value="UniProtKB-SubCell"/>
</dbReference>
<evidence type="ECO:0000256" key="10">
    <source>
        <dbReference type="ARBA" id="ARBA00022989"/>
    </source>
</evidence>
<evidence type="ECO:0000256" key="6">
    <source>
        <dbReference type="ARBA" id="ARBA00022530"/>
    </source>
</evidence>
<feature type="chain" id="PRO_5025704556" description="Zona pellucida sperm-binding protein 3" evidence="14">
    <location>
        <begin position="22"/>
        <end position="440"/>
    </location>
</feature>